<keyword evidence="2" id="KW-1185">Reference proteome</keyword>
<comment type="caution">
    <text evidence="1">The sequence shown here is derived from an EMBL/GenBank/DDBJ whole genome shotgun (WGS) entry which is preliminary data.</text>
</comment>
<dbReference type="Gene3D" id="3.40.50.1000">
    <property type="entry name" value="HAD superfamily/HAD-like"/>
    <property type="match status" value="1"/>
</dbReference>
<name>A0A2W2BXI4_9ACTN</name>
<dbReference type="GO" id="GO:0016787">
    <property type="term" value="F:hydrolase activity"/>
    <property type="evidence" value="ECO:0007669"/>
    <property type="project" value="UniProtKB-KW"/>
</dbReference>
<organism evidence="1 2">
    <name type="scientific">Jiangella anatolica</name>
    <dbReference type="NCBI Taxonomy" id="2670374"/>
    <lineage>
        <taxon>Bacteria</taxon>
        <taxon>Bacillati</taxon>
        <taxon>Actinomycetota</taxon>
        <taxon>Actinomycetes</taxon>
        <taxon>Jiangellales</taxon>
        <taxon>Jiangellaceae</taxon>
        <taxon>Jiangella</taxon>
    </lineage>
</organism>
<dbReference type="InterPro" id="IPR006439">
    <property type="entry name" value="HAD-SF_hydro_IA"/>
</dbReference>
<dbReference type="PANTHER" id="PTHR43611">
    <property type="entry name" value="ALPHA-D-GLUCOSE 1-PHOSPHATE PHOSPHATASE"/>
    <property type="match status" value="1"/>
</dbReference>
<dbReference type="SUPFAM" id="SSF56784">
    <property type="entry name" value="HAD-like"/>
    <property type="match status" value="1"/>
</dbReference>
<gene>
    <name evidence="1" type="ORF">C1I92_06310</name>
</gene>
<proteinExistence type="predicted"/>
<dbReference type="CDD" id="cd02603">
    <property type="entry name" value="HAD_sEH-N_like"/>
    <property type="match status" value="1"/>
</dbReference>
<dbReference type="SFLD" id="SFLDS00003">
    <property type="entry name" value="Haloacid_Dehalogenase"/>
    <property type="match status" value="1"/>
</dbReference>
<dbReference type="SFLD" id="SFLDG01129">
    <property type="entry name" value="C1.5:_HAD__Beta-PGM__Phosphata"/>
    <property type="match status" value="1"/>
</dbReference>
<evidence type="ECO:0000313" key="1">
    <source>
        <dbReference type="EMBL" id="PZF85184.1"/>
    </source>
</evidence>
<dbReference type="InterPro" id="IPR036412">
    <property type="entry name" value="HAD-like_sf"/>
</dbReference>
<dbReference type="NCBIfam" id="TIGR01509">
    <property type="entry name" value="HAD-SF-IA-v3"/>
    <property type="match status" value="1"/>
</dbReference>
<evidence type="ECO:0000313" key="2">
    <source>
        <dbReference type="Proteomes" id="UP000248764"/>
    </source>
</evidence>
<dbReference type="InterPro" id="IPR023214">
    <property type="entry name" value="HAD_sf"/>
</dbReference>
<dbReference type="AlphaFoldDB" id="A0A2W2BXI4"/>
<dbReference type="Pfam" id="PF00702">
    <property type="entry name" value="Hydrolase"/>
    <property type="match status" value="1"/>
</dbReference>
<dbReference type="EMBL" id="POTW01000010">
    <property type="protein sequence ID" value="PZF85184.1"/>
    <property type="molecule type" value="Genomic_DNA"/>
</dbReference>
<reference evidence="1 2" key="1">
    <citation type="submission" date="2018-01" db="EMBL/GenBank/DDBJ databases">
        <title>Draft genome sequence of Jiangella sp. GTF31.</title>
        <authorList>
            <person name="Sahin N."/>
            <person name="Ay H."/>
            <person name="Saygin H."/>
        </authorList>
    </citation>
    <scope>NUCLEOTIDE SEQUENCE [LARGE SCALE GENOMIC DNA]</scope>
    <source>
        <strain evidence="1 2">GTF31</strain>
    </source>
</reference>
<protein>
    <submittedName>
        <fullName evidence="1">HAD family hydrolase</fullName>
    </submittedName>
</protein>
<accession>A0A2W2BXI4</accession>
<keyword evidence="1" id="KW-0378">Hydrolase</keyword>
<sequence>MSAPQAVVFDLGGVLVDWDPRYLYRTLLPSEESVERFLAEVTTPSWNAAQDAGRTWADAVAELTALHPQYTALIEAYDARWIETIGGEIDGTVELLRELRSSGSVGLYALTNWSAEKFPLAVERFEWLSWFEGIVVSGVERLVKPDPRIFRLLLDRYGLDASSTVYIDDNPPNVDAAAELGMTSLHFTGPDRLRDELSQLGLVASDRPTEE</sequence>
<dbReference type="Proteomes" id="UP000248764">
    <property type="component" value="Unassembled WGS sequence"/>
</dbReference>
<dbReference type="RefSeq" id="WP_111253811.1">
    <property type="nucleotide sequence ID" value="NZ_POTW01000010.1"/>
</dbReference>
<dbReference type="PANTHER" id="PTHR43611:SF3">
    <property type="entry name" value="FLAVIN MONONUCLEOTIDE HYDROLASE 1, CHLOROPLATIC"/>
    <property type="match status" value="1"/>
</dbReference>
<dbReference type="PRINTS" id="PR00413">
    <property type="entry name" value="HADHALOGNASE"/>
</dbReference>